<dbReference type="EMBL" id="SZYD01000003">
    <property type="protein sequence ID" value="KAD6794635.1"/>
    <property type="molecule type" value="Genomic_DNA"/>
</dbReference>
<protein>
    <submittedName>
        <fullName evidence="1">Uncharacterized protein</fullName>
    </submittedName>
</protein>
<sequence>MDVDCGGNPRKLDTLTLCMPKLDMHMPRDQILQPIHSSRELLAGMSEPLTVLNLLLLDQRLLLLDLRLMLLDLQQLLRELEWRLAVA</sequence>
<name>A0A5N6PN33_9ASTR</name>
<reference evidence="1 2" key="1">
    <citation type="submission" date="2019-05" db="EMBL/GenBank/DDBJ databases">
        <title>Mikania micrantha, genome provides insights into the molecular mechanism of rapid growth.</title>
        <authorList>
            <person name="Liu B."/>
        </authorList>
    </citation>
    <scope>NUCLEOTIDE SEQUENCE [LARGE SCALE GENOMIC DNA]</scope>
    <source>
        <strain evidence="1">NLD-2019</strain>
        <tissue evidence="1">Leaf</tissue>
    </source>
</reference>
<evidence type="ECO:0000313" key="1">
    <source>
        <dbReference type="EMBL" id="KAD6794635.1"/>
    </source>
</evidence>
<comment type="caution">
    <text evidence="1">The sequence shown here is derived from an EMBL/GenBank/DDBJ whole genome shotgun (WGS) entry which is preliminary data.</text>
</comment>
<evidence type="ECO:0000313" key="2">
    <source>
        <dbReference type="Proteomes" id="UP000326396"/>
    </source>
</evidence>
<organism evidence="1 2">
    <name type="scientific">Mikania micrantha</name>
    <name type="common">bitter vine</name>
    <dbReference type="NCBI Taxonomy" id="192012"/>
    <lineage>
        <taxon>Eukaryota</taxon>
        <taxon>Viridiplantae</taxon>
        <taxon>Streptophyta</taxon>
        <taxon>Embryophyta</taxon>
        <taxon>Tracheophyta</taxon>
        <taxon>Spermatophyta</taxon>
        <taxon>Magnoliopsida</taxon>
        <taxon>eudicotyledons</taxon>
        <taxon>Gunneridae</taxon>
        <taxon>Pentapetalae</taxon>
        <taxon>asterids</taxon>
        <taxon>campanulids</taxon>
        <taxon>Asterales</taxon>
        <taxon>Asteraceae</taxon>
        <taxon>Asteroideae</taxon>
        <taxon>Heliantheae alliance</taxon>
        <taxon>Eupatorieae</taxon>
        <taxon>Mikania</taxon>
    </lineage>
</organism>
<accession>A0A5N6PN33</accession>
<gene>
    <name evidence="1" type="ORF">E3N88_05531</name>
</gene>
<dbReference type="Proteomes" id="UP000326396">
    <property type="component" value="Linkage Group LG11"/>
</dbReference>
<keyword evidence="2" id="KW-1185">Reference proteome</keyword>
<dbReference type="AlphaFoldDB" id="A0A5N6PN33"/>
<proteinExistence type="predicted"/>